<comment type="caution">
    <text evidence="1">The sequence shown here is derived from an EMBL/GenBank/DDBJ whole genome shotgun (WGS) entry which is preliminary data.</text>
</comment>
<dbReference type="Proteomes" id="UP001165561">
    <property type="component" value="Unassembled WGS sequence"/>
</dbReference>
<name>A0ABT5TVW3_9MICO</name>
<evidence type="ECO:0000313" key="2">
    <source>
        <dbReference type="Proteomes" id="UP001165561"/>
    </source>
</evidence>
<feature type="non-terminal residue" evidence="1">
    <location>
        <position position="60"/>
    </location>
</feature>
<evidence type="ECO:0000313" key="1">
    <source>
        <dbReference type="EMBL" id="MDD9206205.1"/>
    </source>
</evidence>
<protein>
    <submittedName>
        <fullName evidence="1">Uncharacterized protein</fullName>
    </submittedName>
</protein>
<keyword evidence="2" id="KW-1185">Reference proteome</keyword>
<gene>
    <name evidence="1" type="ORF">PU560_06945</name>
</gene>
<sequence>MDTITWHRPLLWLAAAMGVLALVATVGTVVDDRTVLGADVWHKPLKFAISIAVYAVTLSW</sequence>
<proteinExistence type="predicted"/>
<organism evidence="1 2">
    <name type="scientific">Georgenia halotolerans</name>
    <dbReference type="NCBI Taxonomy" id="3028317"/>
    <lineage>
        <taxon>Bacteria</taxon>
        <taxon>Bacillati</taxon>
        <taxon>Actinomycetota</taxon>
        <taxon>Actinomycetes</taxon>
        <taxon>Micrococcales</taxon>
        <taxon>Bogoriellaceae</taxon>
        <taxon>Georgenia</taxon>
    </lineage>
</organism>
<accession>A0ABT5TVW3</accession>
<dbReference type="EMBL" id="JARACI010000813">
    <property type="protein sequence ID" value="MDD9206205.1"/>
    <property type="molecule type" value="Genomic_DNA"/>
</dbReference>
<reference evidence="1" key="1">
    <citation type="submission" date="2023-02" db="EMBL/GenBank/DDBJ databases">
        <title>Georgenia sp.10Sc9-8, isolated from a soil sample collected from the Taklamakan desert.</title>
        <authorList>
            <person name="Liu S."/>
        </authorList>
    </citation>
    <scope>NUCLEOTIDE SEQUENCE</scope>
    <source>
        <strain evidence="1">10Sc9-8</strain>
    </source>
</reference>